<sequence length="524" mass="56670">MKCNSYLPLVVAALVFTRSVAVPLADEHQVTSFENNHPKKKNHHKKYRGVRGGRIRRNLVSHSDRFLDASDIANLVGGGDRISRRGVGGDDLGDDRGGNADKGHNGADKGYTADKADKGGTGDKANKGTDKGYTADKADKGGTGHKGNKSTDKANNGADKGDNANKGDKAGADKGDVATAYDIPTTTVGAETHDNGAYATPTTTGGVETHDNGDNVATAYDIPTTTVGVETQTEKLIFEEGFEIGFKQGFEHYQHHGATIGDFTSIYRNTMSMEACVEDQNGENHYQKVLSCMESYQVGFMSGFERGFSEAGSSANSGEDKLPSKNCGGYETQSSGTTEDEEEESEQNEYHETASSSTEGEEEDKESDKEFEQNDYMYYGTGSSSTTEDEEDEESEQNEYYEIGSSTTTEDAEYKEQNQDYSSQQSAEDEEYEQPNQDYSSQQSAFRYIDTPQFPSNCELSGGAVLMCKDDEGNTFKPVKCGDGALAAACGLCMDGVERTSYVHCLGVDCVYNPQDQECVSSSV</sequence>
<evidence type="ECO:0000256" key="1">
    <source>
        <dbReference type="SAM" id="MobiDB-lite"/>
    </source>
</evidence>
<dbReference type="AlphaFoldDB" id="A0A9N8HTW6"/>
<evidence type="ECO:0000256" key="2">
    <source>
        <dbReference type="SAM" id="SignalP"/>
    </source>
</evidence>
<feature type="compositionally biased region" description="Basic and acidic residues" evidence="1">
    <location>
        <begin position="94"/>
        <end position="142"/>
    </location>
</feature>
<accession>A0A9N8HTW6</accession>
<evidence type="ECO:0000313" key="4">
    <source>
        <dbReference type="Proteomes" id="UP001153069"/>
    </source>
</evidence>
<evidence type="ECO:0000313" key="3">
    <source>
        <dbReference type="EMBL" id="CAB9525731.1"/>
    </source>
</evidence>
<protein>
    <submittedName>
        <fullName evidence="3">Uncharacterized protein</fullName>
    </submittedName>
</protein>
<keyword evidence="4" id="KW-1185">Reference proteome</keyword>
<proteinExistence type="predicted"/>
<reference evidence="3" key="1">
    <citation type="submission" date="2020-06" db="EMBL/GenBank/DDBJ databases">
        <authorList>
            <consortium name="Plant Systems Biology data submission"/>
        </authorList>
    </citation>
    <scope>NUCLEOTIDE SEQUENCE</scope>
    <source>
        <strain evidence="3">D6</strain>
    </source>
</reference>
<feature type="chain" id="PRO_5040390328" evidence="2">
    <location>
        <begin position="22"/>
        <end position="524"/>
    </location>
</feature>
<dbReference type="Proteomes" id="UP001153069">
    <property type="component" value="Unassembled WGS sequence"/>
</dbReference>
<feature type="region of interest" description="Disordered" evidence="1">
    <location>
        <begin position="310"/>
        <end position="441"/>
    </location>
</feature>
<name>A0A9N8HTW6_9STRA</name>
<feature type="compositionally biased region" description="Basic and acidic residues" evidence="1">
    <location>
        <begin position="159"/>
        <end position="176"/>
    </location>
</feature>
<gene>
    <name evidence="3" type="ORF">SEMRO_1718_G293320.1</name>
</gene>
<feature type="compositionally biased region" description="Acidic residues" evidence="1">
    <location>
        <begin position="338"/>
        <end position="347"/>
    </location>
</feature>
<keyword evidence="2" id="KW-0732">Signal</keyword>
<feature type="compositionally biased region" description="Acidic residues" evidence="1">
    <location>
        <begin position="387"/>
        <end position="399"/>
    </location>
</feature>
<comment type="caution">
    <text evidence="3">The sequence shown here is derived from an EMBL/GenBank/DDBJ whole genome shotgun (WGS) entry which is preliminary data.</text>
</comment>
<feature type="signal peptide" evidence="2">
    <location>
        <begin position="1"/>
        <end position="21"/>
    </location>
</feature>
<organism evidence="3 4">
    <name type="scientific">Seminavis robusta</name>
    <dbReference type="NCBI Taxonomy" id="568900"/>
    <lineage>
        <taxon>Eukaryota</taxon>
        <taxon>Sar</taxon>
        <taxon>Stramenopiles</taxon>
        <taxon>Ochrophyta</taxon>
        <taxon>Bacillariophyta</taxon>
        <taxon>Bacillariophyceae</taxon>
        <taxon>Bacillariophycidae</taxon>
        <taxon>Naviculales</taxon>
        <taxon>Naviculaceae</taxon>
        <taxon>Seminavis</taxon>
    </lineage>
</organism>
<feature type="region of interest" description="Disordered" evidence="1">
    <location>
        <begin position="77"/>
        <end position="210"/>
    </location>
</feature>
<dbReference type="EMBL" id="CAICTM010001716">
    <property type="protein sequence ID" value="CAB9525731.1"/>
    <property type="molecule type" value="Genomic_DNA"/>
</dbReference>